<protein>
    <submittedName>
        <fullName evidence="1">Uncharacterized protein</fullName>
    </submittedName>
</protein>
<dbReference type="AlphaFoldDB" id="A0A7J7NJD8"/>
<evidence type="ECO:0000313" key="3">
    <source>
        <dbReference type="Proteomes" id="UP000541444"/>
    </source>
</evidence>
<reference evidence="1 3" key="1">
    <citation type="journal article" date="2020" name="IScience">
        <title>Genome Sequencing of the Endangered Kingdonia uniflora (Circaeasteraceae, Ranunculales) Reveals Potential Mechanisms of Evolutionary Specialization.</title>
        <authorList>
            <person name="Sun Y."/>
            <person name="Deng T."/>
            <person name="Zhang A."/>
            <person name="Moore M.J."/>
            <person name="Landis J.B."/>
            <person name="Lin N."/>
            <person name="Zhang H."/>
            <person name="Zhang X."/>
            <person name="Huang J."/>
            <person name="Zhang X."/>
            <person name="Sun H."/>
            <person name="Wang H."/>
        </authorList>
    </citation>
    <scope>NUCLEOTIDE SEQUENCE [LARGE SCALE GENOMIC DNA]</scope>
    <source>
        <strain evidence="1">TB1705</strain>
        <tissue evidence="1">Leaf</tissue>
    </source>
</reference>
<keyword evidence="3" id="KW-1185">Reference proteome</keyword>
<dbReference type="EMBL" id="JACGCM010000764">
    <property type="protein sequence ID" value="KAF6167120.1"/>
    <property type="molecule type" value="Genomic_DNA"/>
</dbReference>
<evidence type="ECO:0000313" key="2">
    <source>
        <dbReference type="EMBL" id="KAF6176807.1"/>
    </source>
</evidence>
<accession>A0A7J7NJD8</accession>
<sequence>MEITGFLSPEQNNQQEPLEWQWGLDVSHGCINYLWGVFAWMTPRAKMMSTSQFPHLAKSEMRFWNKWRQKKLRKLKLSSY</sequence>
<comment type="caution">
    <text evidence="1">The sequence shown here is derived from an EMBL/GenBank/DDBJ whole genome shotgun (WGS) entry which is preliminary data.</text>
</comment>
<dbReference type="Proteomes" id="UP000541444">
    <property type="component" value="Unassembled WGS sequence"/>
</dbReference>
<dbReference type="EMBL" id="JACGCM010000036">
    <property type="protein sequence ID" value="KAF6176807.1"/>
    <property type="molecule type" value="Genomic_DNA"/>
</dbReference>
<organism evidence="1 3">
    <name type="scientific">Kingdonia uniflora</name>
    <dbReference type="NCBI Taxonomy" id="39325"/>
    <lineage>
        <taxon>Eukaryota</taxon>
        <taxon>Viridiplantae</taxon>
        <taxon>Streptophyta</taxon>
        <taxon>Embryophyta</taxon>
        <taxon>Tracheophyta</taxon>
        <taxon>Spermatophyta</taxon>
        <taxon>Magnoliopsida</taxon>
        <taxon>Ranunculales</taxon>
        <taxon>Circaeasteraceae</taxon>
        <taxon>Kingdonia</taxon>
    </lineage>
</organism>
<gene>
    <name evidence="2" type="ORF">GIB67_020111</name>
    <name evidence="1" type="ORF">GIB67_029758</name>
</gene>
<proteinExistence type="predicted"/>
<evidence type="ECO:0000313" key="1">
    <source>
        <dbReference type="EMBL" id="KAF6167120.1"/>
    </source>
</evidence>
<name>A0A7J7NJD8_9MAGN</name>